<protein>
    <submittedName>
        <fullName evidence="3">Recombinase</fullName>
    </submittedName>
</protein>
<dbReference type="InterPro" id="IPR001584">
    <property type="entry name" value="Integrase_cat-core"/>
</dbReference>
<feature type="compositionally biased region" description="Basic and acidic residues" evidence="1">
    <location>
        <begin position="438"/>
        <end position="448"/>
    </location>
</feature>
<dbReference type="SUPFAM" id="SSF53098">
    <property type="entry name" value="Ribonuclease H-like"/>
    <property type="match status" value="1"/>
</dbReference>
<name>A0ABS9XYM0_9ACTN</name>
<feature type="compositionally biased region" description="Basic and acidic residues" evidence="1">
    <location>
        <begin position="496"/>
        <end position="506"/>
    </location>
</feature>
<proteinExistence type="predicted"/>
<feature type="region of interest" description="Disordered" evidence="1">
    <location>
        <begin position="488"/>
        <end position="530"/>
    </location>
</feature>
<sequence>MPAPPAPDGPFDTTALRAAAVRRLLRLRDAGRLTHREVRTVADAFAVHWRTVRRWMDNAAAHHGTYTPQGRPRFTLTPAMHDALAQWHGNVSAAYRQLAADGLLGTPPSVSPATFHRAVGRDLSPGQRAALGGGEAARRRHDVHALRPHSHKNDVWEADHVEASVFVTVDGRRLKPWITWFVDHATAVICGLAITPHQPSQDAVLAAARDAILCGGHHRPFGGVPAKVRIDRGRDFLGRCVDEAFKKFGTELIVLPPYSPHLKGTVEAVNAAVKHTLCKGLPGYAHTPRTRRDRRGQPLWALEELLEYDTFVTLLLDWVDWWNNDHPLARLHRRTPAQAWQADLTPIDTLDPGDLHTYTLQDAGGPLKITSKGVRWKGAYYVGDWMHGHSSAGEMVRLRHEPHHYHCVELYDADTLAHRGPAYRSDEMSPAQARELRNARRREADRYAVKARRARKDAKPRYAATTTAAPPTPLERLTAGQATARLRQLHTPAADLHAEARPDLLNRPRPASTCWTPPLPSPNSPDKDAP</sequence>
<evidence type="ECO:0000259" key="2">
    <source>
        <dbReference type="PROSITE" id="PS50994"/>
    </source>
</evidence>
<dbReference type="PROSITE" id="PS50994">
    <property type="entry name" value="INTEGRASE"/>
    <property type="match status" value="1"/>
</dbReference>
<dbReference type="EMBL" id="JALDAX010000036">
    <property type="protein sequence ID" value="MCI3246441.1"/>
    <property type="molecule type" value="Genomic_DNA"/>
</dbReference>
<keyword evidence="4" id="KW-1185">Reference proteome</keyword>
<feature type="region of interest" description="Disordered" evidence="1">
    <location>
        <begin position="118"/>
        <end position="140"/>
    </location>
</feature>
<gene>
    <name evidence="3" type="ORF">MQN93_42840</name>
</gene>
<feature type="region of interest" description="Disordered" evidence="1">
    <location>
        <begin position="438"/>
        <end position="476"/>
    </location>
</feature>
<dbReference type="InterPro" id="IPR012337">
    <property type="entry name" value="RNaseH-like_sf"/>
</dbReference>
<dbReference type="RefSeq" id="WP_242713773.1">
    <property type="nucleotide sequence ID" value="NZ_JALDAX010000036.1"/>
</dbReference>
<dbReference type="Gene3D" id="3.30.420.10">
    <property type="entry name" value="Ribonuclease H-like superfamily/Ribonuclease H"/>
    <property type="match status" value="1"/>
</dbReference>
<dbReference type="Proteomes" id="UP001165270">
    <property type="component" value="Unassembled WGS sequence"/>
</dbReference>
<reference evidence="3" key="1">
    <citation type="submission" date="2022-03" db="EMBL/GenBank/DDBJ databases">
        <title>Streptomyces 7R015 and 7R016 isolated from Barleria lupulina in Thailand.</title>
        <authorList>
            <person name="Kanchanasin P."/>
            <person name="Phongsopitanun W."/>
            <person name="Tanasupawat S."/>
        </authorList>
    </citation>
    <scope>NUCLEOTIDE SEQUENCE</scope>
    <source>
        <strain evidence="3">7R016</strain>
    </source>
</reference>
<evidence type="ECO:0000313" key="4">
    <source>
        <dbReference type="Proteomes" id="UP001165270"/>
    </source>
</evidence>
<dbReference type="InterPro" id="IPR036397">
    <property type="entry name" value="RNaseH_sf"/>
</dbReference>
<feature type="domain" description="Integrase catalytic" evidence="2">
    <location>
        <begin position="144"/>
        <end position="344"/>
    </location>
</feature>
<feature type="compositionally biased region" description="Basic residues" evidence="1">
    <location>
        <begin position="449"/>
        <end position="458"/>
    </location>
</feature>
<evidence type="ECO:0000256" key="1">
    <source>
        <dbReference type="SAM" id="MobiDB-lite"/>
    </source>
</evidence>
<organism evidence="3 4">
    <name type="scientific">Streptomyces spinosisporus</name>
    <dbReference type="NCBI Taxonomy" id="2927582"/>
    <lineage>
        <taxon>Bacteria</taxon>
        <taxon>Bacillati</taxon>
        <taxon>Actinomycetota</taxon>
        <taxon>Actinomycetes</taxon>
        <taxon>Kitasatosporales</taxon>
        <taxon>Streptomycetaceae</taxon>
        <taxon>Streptomyces</taxon>
    </lineage>
</organism>
<accession>A0ABS9XYM0</accession>
<comment type="caution">
    <text evidence="3">The sequence shown here is derived from an EMBL/GenBank/DDBJ whole genome shotgun (WGS) entry which is preliminary data.</text>
</comment>
<evidence type="ECO:0000313" key="3">
    <source>
        <dbReference type="EMBL" id="MCI3246441.1"/>
    </source>
</evidence>